<feature type="transmembrane region" description="Helical" evidence="1">
    <location>
        <begin position="194"/>
        <end position="220"/>
    </location>
</feature>
<evidence type="ECO:0000259" key="2">
    <source>
        <dbReference type="Pfam" id="PF26059"/>
    </source>
</evidence>
<name>A0ABU1XAG7_9NOCA</name>
<comment type="caution">
    <text evidence="3">The sequence shown here is derived from an EMBL/GenBank/DDBJ whole genome shotgun (WGS) entry which is preliminary data.</text>
</comment>
<keyword evidence="4" id="KW-1185">Reference proteome</keyword>
<protein>
    <recommendedName>
        <fullName evidence="2">DUF8020 domain-containing protein</fullName>
    </recommendedName>
</protein>
<accession>A0ABU1XAG7</accession>
<proteinExistence type="predicted"/>
<keyword evidence="1" id="KW-0472">Membrane</keyword>
<feature type="domain" description="DUF8020" evidence="2">
    <location>
        <begin position="57"/>
        <end position="126"/>
    </location>
</feature>
<dbReference type="InterPro" id="IPR058333">
    <property type="entry name" value="DUF8020"/>
</dbReference>
<organism evidence="3 4">
    <name type="scientific">Nocardia kruczakiae</name>
    <dbReference type="NCBI Taxonomy" id="261477"/>
    <lineage>
        <taxon>Bacteria</taxon>
        <taxon>Bacillati</taxon>
        <taxon>Actinomycetota</taxon>
        <taxon>Actinomycetes</taxon>
        <taxon>Mycobacteriales</taxon>
        <taxon>Nocardiaceae</taxon>
        <taxon>Nocardia</taxon>
    </lineage>
</organism>
<dbReference type="EMBL" id="JAVDWW010000002">
    <property type="protein sequence ID" value="MDR7167523.1"/>
    <property type="molecule type" value="Genomic_DNA"/>
</dbReference>
<dbReference type="Pfam" id="PF26059">
    <property type="entry name" value="DUF8020"/>
    <property type="match status" value="1"/>
</dbReference>
<sequence length="260" mass="26376">MAFTTNWIKPLRRNAMSDEEKAVKMRNFAVVAAAVAAAVGVTTGTVNAAPAAPDEGAVNYQASTNEKSTIISTDAGSLDVENGVFKIKAANGTTLAGTELKFRVDDFEFPIAADISGRTATLTPQFDLQHAVYKPVALPFEDQAPWKTPYDREVAAWTRLTSTITAGATIGTLVGGLTGGAVGCLLGGIAGATVAAAAIVGLFGGFLPAAVVGCIGGIIAVGALGTLAGQLLVTAPVAILAVAQYFTTINAPFNPPAPAK</sequence>
<keyword evidence="1" id="KW-1133">Transmembrane helix</keyword>
<evidence type="ECO:0000256" key="1">
    <source>
        <dbReference type="SAM" id="Phobius"/>
    </source>
</evidence>
<feature type="transmembrane region" description="Helical" evidence="1">
    <location>
        <begin position="227"/>
        <end position="246"/>
    </location>
</feature>
<gene>
    <name evidence="3" type="ORF">J2W56_001242</name>
</gene>
<dbReference type="Proteomes" id="UP001251217">
    <property type="component" value="Unassembled WGS sequence"/>
</dbReference>
<evidence type="ECO:0000313" key="3">
    <source>
        <dbReference type="EMBL" id="MDR7167523.1"/>
    </source>
</evidence>
<keyword evidence="1" id="KW-0812">Transmembrane</keyword>
<evidence type="ECO:0000313" key="4">
    <source>
        <dbReference type="Proteomes" id="UP001251217"/>
    </source>
</evidence>
<reference evidence="3 4" key="1">
    <citation type="submission" date="2023-07" db="EMBL/GenBank/DDBJ databases">
        <title>Sorghum-associated microbial communities from plants grown in Nebraska, USA.</title>
        <authorList>
            <person name="Schachtman D."/>
        </authorList>
    </citation>
    <scope>NUCLEOTIDE SEQUENCE [LARGE SCALE GENOMIC DNA]</scope>
    <source>
        <strain evidence="3 4">4272</strain>
    </source>
</reference>